<protein>
    <submittedName>
        <fullName evidence="1">Uncharacterized protein</fullName>
    </submittedName>
</protein>
<dbReference type="AlphaFoldDB" id="A0A0D0B9D4"/>
<dbReference type="OrthoDB" id="2369050at2759"/>
<evidence type="ECO:0000313" key="2">
    <source>
        <dbReference type="Proteomes" id="UP000053593"/>
    </source>
</evidence>
<organism evidence="1 2">
    <name type="scientific">Collybiopsis luxurians FD-317 M1</name>
    <dbReference type="NCBI Taxonomy" id="944289"/>
    <lineage>
        <taxon>Eukaryota</taxon>
        <taxon>Fungi</taxon>
        <taxon>Dikarya</taxon>
        <taxon>Basidiomycota</taxon>
        <taxon>Agaricomycotina</taxon>
        <taxon>Agaricomycetes</taxon>
        <taxon>Agaricomycetidae</taxon>
        <taxon>Agaricales</taxon>
        <taxon>Marasmiineae</taxon>
        <taxon>Omphalotaceae</taxon>
        <taxon>Collybiopsis</taxon>
        <taxon>Collybiopsis luxurians</taxon>
    </lineage>
</organism>
<proteinExistence type="predicted"/>
<dbReference type="Proteomes" id="UP000053593">
    <property type="component" value="Unassembled WGS sequence"/>
</dbReference>
<keyword evidence="2" id="KW-1185">Reference proteome</keyword>
<dbReference type="EMBL" id="KN834776">
    <property type="protein sequence ID" value="KIK60235.1"/>
    <property type="molecule type" value="Genomic_DNA"/>
</dbReference>
<dbReference type="HOGENOM" id="CLU_1224893_0_0_1"/>
<evidence type="ECO:0000313" key="1">
    <source>
        <dbReference type="EMBL" id="KIK60235.1"/>
    </source>
</evidence>
<reference evidence="1 2" key="1">
    <citation type="submission" date="2014-04" db="EMBL/GenBank/DDBJ databases">
        <title>Evolutionary Origins and Diversification of the Mycorrhizal Mutualists.</title>
        <authorList>
            <consortium name="DOE Joint Genome Institute"/>
            <consortium name="Mycorrhizal Genomics Consortium"/>
            <person name="Kohler A."/>
            <person name="Kuo A."/>
            <person name="Nagy L.G."/>
            <person name="Floudas D."/>
            <person name="Copeland A."/>
            <person name="Barry K.W."/>
            <person name="Cichocki N."/>
            <person name="Veneault-Fourrey C."/>
            <person name="LaButti K."/>
            <person name="Lindquist E.A."/>
            <person name="Lipzen A."/>
            <person name="Lundell T."/>
            <person name="Morin E."/>
            <person name="Murat C."/>
            <person name="Riley R."/>
            <person name="Ohm R."/>
            <person name="Sun H."/>
            <person name="Tunlid A."/>
            <person name="Henrissat B."/>
            <person name="Grigoriev I.V."/>
            <person name="Hibbett D.S."/>
            <person name="Martin F."/>
        </authorList>
    </citation>
    <scope>NUCLEOTIDE SEQUENCE [LARGE SCALE GENOMIC DNA]</scope>
    <source>
        <strain evidence="1 2">FD-317 M1</strain>
    </source>
</reference>
<name>A0A0D0B9D4_9AGAR</name>
<accession>A0A0D0B9D4</accession>
<sequence length="226" mass="25218">MAPFSHSSTTSAPTPSTLYLKLVLPANECSAPAKLTAGKVTPEAWNLLKENFLDYYDFKGIAVEDQVCKDLSSFKDLSVCNWIAVNCTELVGLKFDKFAKCICAFLLEPDWEDEVYCKMHNQCLPSNFSTSVYDYALGICNMNSILEGTPLHQDNKGLIELIVNGLDEDMTECYNKVKKANMQNKTHPIFSKEFCLFISELESLNNNCCAQYAIACSAAESLYCQS</sequence>
<gene>
    <name evidence="1" type="ORF">GYMLUDRAFT_59700</name>
</gene>